<protein>
    <submittedName>
        <fullName evidence="2">Transposase InsO family protein</fullName>
    </submittedName>
</protein>
<proteinExistence type="predicted"/>
<dbReference type="GO" id="GO:0015074">
    <property type="term" value="P:DNA integration"/>
    <property type="evidence" value="ECO:0007669"/>
    <property type="project" value="InterPro"/>
</dbReference>
<gene>
    <name evidence="2" type="ORF">FHR33_000441</name>
</gene>
<keyword evidence="3" id="KW-1185">Reference proteome</keyword>
<dbReference type="InterPro" id="IPR047656">
    <property type="entry name" value="IS481-like_transpos"/>
</dbReference>
<dbReference type="NCBIfam" id="NF033577">
    <property type="entry name" value="transpos_IS481"/>
    <property type="match status" value="1"/>
</dbReference>
<dbReference type="SUPFAM" id="SSF46689">
    <property type="entry name" value="Homeodomain-like"/>
    <property type="match status" value="1"/>
</dbReference>
<dbReference type="InterPro" id="IPR012337">
    <property type="entry name" value="RNaseH-like_sf"/>
</dbReference>
<feature type="domain" description="Integrase catalytic" evidence="1">
    <location>
        <begin position="138"/>
        <end position="315"/>
    </location>
</feature>
<evidence type="ECO:0000313" key="3">
    <source>
        <dbReference type="Proteomes" id="UP000579945"/>
    </source>
</evidence>
<dbReference type="GO" id="GO:0003676">
    <property type="term" value="F:nucleic acid binding"/>
    <property type="evidence" value="ECO:0007669"/>
    <property type="project" value="InterPro"/>
</dbReference>
<accession>A0A7W5Y4V6</accession>
<dbReference type="AlphaFoldDB" id="A0A7W5Y4V6"/>
<dbReference type="Proteomes" id="UP000579945">
    <property type="component" value="Unassembled WGS sequence"/>
</dbReference>
<dbReference type="EMBL" id="JACIBV010000001">
    <property type="protein sequence ID" value="MBB3724581.1"/>
    <property type="molecule type" value="Genomic_DNA"/>
</dbReference>
<dbReference type="Gene3D" id="3.30.420.10">
    <property type="entry name" value="Ribonuclease H-like superfamily/Ribonuclease H"/>
    <property type="match status" value="1"/>
</dbReference>
<evidence type="ECO:0000259" key="1">
    <source>
        <dbReference type="PROSITE" id="PS50994"/>
    </source>
</evidence>
<dbReference type="SUPFAM" id="SSF53098">
    <property type="entry name" value="Ribonuclease H-like"/>
    <property type="match status" value="1"/>
</dbReference>
<dbReference type="PROSITE" id="PS50994">
    <property type="entry name" value="INTEGRASE"/>
    <property type="match status" value="1"/>
</dbReference>
<comment type="caution">
    <text evidence="2">The sequence shown here is derived from an EMBL/GenBank/DDBJ whole genome shotgun (WGS) entry which is preliminary data.</text>
</comment>
<reference evidence="2 3" key="1">
    <citation type="submission" date="2020-08" db="EMBL/GenBank/DDBJ databases">
        <title>Sequencing the genomes of 1000 actinobacteria strains.</title>
        <authorList>
            <person name="Klenk H.-P."/>
        </authorList>
    </citation>
    <scope>NUCLEOTIDE SEQUENCE [LARGE SCALE GENOMIC DNA]</scope>
    <source>
        <strain evidence="2 3">DSM 44320</strain>
    </source>
</reference>
<sequence>MCLRIDAGRPIAHIAAEAGLSRRCLAKWYARWRAHGENGLLDHSSRPATSPARTAEDIADLVEALRRQTKHGPARLAADLQRLHGVTVAPATVHRILVRRGLNRLRDLDPPTGELLREVIRYEHDRVGDLVHVDIKKLGRIPQGGGWRMHGVGTDAARASKHAGPGTGKVGYTYLHSALDDHSRLAYTEALDDERAVTAVAFWHRAVAFFAAHGITPIRRVLTDNGACYRSQTWGDALAATGTKHKRTRPYTPRTNGKVERYNGTLTREWTYVRDYTSEHERRVALADFLNYYNHDRPHAALGGKPPISRTSGSDYRVTFDQPPEPLDTFPQQLTIEDLVEPTS</sequence>
<evidence type="ECO:0000313" key="2">
    <source>
        <dbReference type="EMBL" id="MBB3724581.1"/>
    </source>
</evidence>
<dbReference type="InterPro" id="IPR036397">
    <property type="entry name" value="RNaseH_sf"/>
</dbReference>
<dbReference type="InterPro" id="IPR009057">
    <property type="entry name" value="Homeodomain-like_sf"/>
</dbReference>
<name>A0A7W5Y4V6_9ACTN</name>
<dbReference type="InterPro" id="IPR001584">
    <property type="entry name" value="Integrase_cat-core"/>
</dbReference>
<organism evidence="2 3">
    <name type="scientific">Nonomuraea dietziae</name>
    <dbReference type="NCBI Taxonomy" id="65515"/>
    <lineage>
        <taxon>Bacteria</taxon>
        <taxon>Bacillati</taxon>
        <taxon>Actinomycetota</taxon>
        <taxon>Actinomycetes</taxon>
        <taxon>Streptosporangiales</taxon>
        <taxon>Streptosporangiaceae</taxon>
        <taxon>Nonomuraea</taxon>
    </lineage>
</organism>
<dbReference type="PANTHER" id="PTHR35004">
    <property type="entry name" value="TRANSPOSASE RV3428C-RELATED"/>
    <property type="match status" value="1"/>
</dbReference>
<dbReference type="Pfam" id="PF13565">
    <property type="entry name" value="HTH_32"/>
    <property type="match status" value="1"/>
</dbReference>
<dbReference type="PANTHER" id="PTHR35004:SF6">
    <property type="entry name" value="TRANSPOSASE"/>
    <property type="match status" value="1"/>
</dbReference>
<dbReference type="Pfam" id="PF13683">
    <property type="entry name" value="rve_3"/>
    <property type="match status" value="1"/>
</dbReference>